<evidence type="ECO:0000259" key="2">
    <source>
        <dbReference type="Pfam" id="PF20231"/>
    </source>
</evidence>
<dbReference type="EMBL" id="NHYE01005100">
    <property type="protein sequence ID" value="PPQ76949.1"/>
    <property type="molecule type" value="Genomic_DNA"/>
</dbReference>
<feature type="domain" description="DUF6589" evidence="2">
    <location>
        <begin position="459"/>
        <end position="734"/>
    </location>
</feature>
<evidence type="ECO:0000313" key="3">
    <source>
        <dbReference type="EMBL" id="PPQ76949.1"/>
    </source>
</evidence>
<protein>
    <recommendedName>
        <fullName evidence="2">DUF6589 domain-containing protein</fullName>
    </recommendedName>
</protein>
<sequence>MVVLLVNKKGLSDFTRGAQTVLNDFKASCSKKGDFLSDITERLSVHDLQQQRSLRIRLSDTPVPSTPRASNAPWPSAATPLPSSGFIIQTPLQLLGSSSPLILSTSNARRPPTSPSSSRPSKRRKENIPPPPSRPPIPALQLPKHGTSSSRKPYTPRRSPADKLAVVFVALQDVNWNLGEFLYYVFLSKDEDGKDVSRSTQHSMYASHFLRGTTELTVSTILKLWFKSPDGRSTSSDLSEMYSTSVKYTKIKPARAALTSFAAQIVEKELVREAKSAVKPSSGLHATLKRRGSQRVEWTDISTDTVSRVQGVIKHHQPLLWHYTNKIAEGEVRKSGAVQAVRVCTHVISTLDFSRNNAPADLMSYGSRVGDMVAYTTVHRSLNDLATFEAMITREHARDPTKFGFLQFDNVQNYMRQRDHRMGRVNKMNIGIAATYCELEDIDPTWADLDDRRRRVAENKRAELTVDALLKMIDQSHLDLVFSLHWLRVLVNSIPELSRWKEHKAKKLQLPIKATKLHPLASSGKNETVTTELKEGLCDFLEQLGQVSGDYLPRIFVASGDGLTFQKMLEIQRYLQFHSDPFQSLEILEPVLSVWHAEWTDVSRVFDAHWDTSLSQDPSSLGHSATLVGRPAPSSLKKVDYYPSVDLMYLVLECRMLDCWRNHFKCSDIFEHFKALDSTKTVPEIEELIPIARKLHRAFTSTRAIYHKIAFRVGPTRRVAVIPRSVIGLPSRVGSRARSSPICLNASRKEFPHQCKRWISSIPRKQRRSKKTFSSSCTMSSSNAFVGEMESMQGFLGNFAAPGARLGS</sequence>
<accession>A0A409WEL8</accession>
<dbReference type="AlphaFoldDB" id="A0A409WEL8"/>
<dbReference type="Pfam" id="PF20231">
    <property type="entry name" value="DUF6589"/>
    <property type="match status" value="1"/>
</dbReference>
<keyword evidence="4" id="KW-1185">Reference proteome</keyword>
<dbReference type="InterPro" id="IPR046496">
    <property type="entry name" value="DUF6589"/>
</dbReference>
<feature type="compositionally biased region" description="Pro residues" evidence="1">
    <location>
        <begin position="128"/>
        <end position="138"/>
    </location>
</feature>
<dbReference type="Proteomes" id="UP000284706">
    <property type="component" value="Unassembled WGS sequence"/>
</dbReference>
<feature type="region of interest" description="Disordered" evidence="1">
    <location>
        <begin position="102"/>
        <end position="158"/>
    </location>
</feature>
<feature type="compositionally biased region" description="Low complexity" evidence="1">
    <location>
        <begin position="109"/>
        <end position="119"/>
    </location>
</feature>
<comment type="caution">
    <text evidence="3">The sequence shown here is derived from an EMBL/GenBank/DDBJ whole genome shotgun (WGS) entry which is preliminary data.</text>
</comment>
<organism evidence="3 4">
    <name type="scientific">Gymnopilus dilepis</name>
    <dbReference type="NCBI Taxonomy" id="231916"/>
    <lineage>
        <taxon>Eukaryota</taxon>
        <taxon>Fungi</taxon>
        <taxon>Dikarya</taxon>
        <taxon>Basidiomycota</taxon>
        <taxon>Agaricomycotina</taxon>
        <taxon>Agaricomycetes</taxon>
        <taxon>Agaricomycetidae</taxon>
        <taxon>Agaricales</taxon>
        <taxon>Agaricineae</taxon>
        <taxon>Hymenogastraceae</taxon>
        <taxon>Gymnopilus</taxon>
    </lineage>
</organism>
<reference evidence="3 4" key="1">
    <citation type="journal article" date="2018" name="Evol. Lett.">
        <title>Horizontal gene cluster transfer increased hallucinogenic mushroom diversity.</title>
        <authorList>
            <person name="Reynolds H.T."/>
            <person name="Vijayakumar V."/>
            <person name="Gluck-Thaler E."/>
            <person name="Korotkin H.B."/>
            <person name="Matheny P.B."/>
            <person name="Slot J.C."/>
        </authorList>
    </citation>
    <scope>NUCLEOTIDE SEQUENCE [LARGE SCALE GENOMIC DNA]</scope>
    <source>
        <strain evidence="3 4">SRW20</strain>
    </source>
</reference>
<dbReference type="InParanoid" id="A0A409WEL8"/>
<dbReference type="STRING" id="231916.A0A409WEL8"/>
<feature type="region of interest" description="Disordered" evidence="1">
    <location>
        <begin position="56"/>
        <end position="76"/>
    </location>
</feature>
<gene>
    <name evidence="3" type="ORF">CVT26_007946</name>
</gene>
<name>A0A409WEL8_9AGAR</name>
<evidence type="ECO:0000256" key="1">
    <source>
        <dbReference type="SAM" id="MobiDB-lite"/>
    </source>
</evidence>
<evidence type="ECO:0000313" key="4">
    <source>
        <dbReference type="Proteomes" id="UP000284706"/>
    </source>
</evidence>
<dbReference type="OrthoDB" id="3256296at2759"/>
<proteinExistence type="predicted"/>